<comment type="caution">
    <text evidence="2">The sequence shown here is derived from an EMBL/GenBank/DDBJ whole genome shotgun (WGS) entry which is preliminary data.</text>
</comment>
<organism evidence="2 3">
    <name type="scientific">Neocallimastix californiae</name>
    <dbReference type="NCBI Taxonomy" id="1754190"/>
    <lineage>
        <taxon>Eukaryota</taxon>
        <taxon>Fungi</taxon>
        <taxon>Fungi incertae sedis</taxon>
        <taxon>Chytridiomycota</taxon>
        <taxon>Chytridiomycota incertae sedis</taxon>
        <taxon>Neocallimastigomycetes</taxon>
        <taxon>Neocallimastigales</taxon>
        <taxon>Neocallimastigaceae</taxon>
        <taxon>Neocallimastix</taxon>
    </lineage>
</organism>
<protein>
    <submittedName>
        <fullName evidence="2">Uncharacterized protein</fullName>
    </submittedName>
</protein>
<dbReference type="EMBL" id="MCOG01000366">
    <property type="protein sequence ID" value="ORY12903.1"/>
    <property type="molecule type" value="Genomic_DNA"/>
</dbReference>
<dbReference type="OrthoDB" id="2132962at2759"/>
<accession>A0A1Y1ZRM8</accession>
<sequence>MATNNYDELTKKCQEIFDKLILENKDEIEKLNKKEETRHQRTRSMAPPNSYGLYGSSRRQCDIECTIVRPRSQSVPLSFLSDYNAKQPNNTPINTNLARPTVEPIQEEGEFNIYNQRSKMNNYTISTDQLLNAELRKISSKMDTHNRSKSLSSISENDILNIESLINKQEEEQNKERTQKKAYRSRSHSYSYGNSYLNRTPLSIDEYKKRVELEVYRQQIKCHEKLEFENYERNKYQKFLKWQEIDYQNKRSSWNI</sequence>
<evidence type="ECO:0000313" key="2">
    <source>
        <dbReference type="EMBL" id="ORY12903.1"/>
    </source>
</evidence>
<evidence type="ECO:0000256" key="1">
    <source>
        <dbReference type="SAM" id="MobiDB-lite"/>
    </source>
</evidence>
<dbReference type="Proteomes" id="UP000193920">
    <property type="component" value="Unassembled WGS sequence"/>
</dbReference>
<gene>
    <name evidence="2" type="ORF">LY90DRAFT_708687</name>
</gene>
<evidence type="ECO:0000313" key="3">
    <source>
        <dbReference type="Proteomes" id="UP000193920"/>
    </source>
</evidence>
<dbReference type="AlphaFoldDB" id="A0A1Y1ZRM8"/>
<name>A0A1Y1ZRM8_9FUNG</name>
<feature type="region of interest" description="Disordered" evidence="1">
    <location>
        <begin position="33"/>
        <end position="53"/>
    </location>
</feature>
<reference evidence="2 3" key="1">
    <citation type="submission" date="2016-08" db="EMBL/GenBank/DDBJ databases">
        <title>A Parts List for Fungal Cellulosomes Revealed by Comparative Genomics.</title>
        <authorList>
            <consortium name="DOE Joint Genome Institute"/>
            <person name="Haitjema C.H."/>
            <person name="Gilmore S.P."/>
            <person name="Henske J.K."/>
            <person name="Solomon K.V."/>
            <person name="De Groot R."/>
            <person name="Kuo A."/>
            <person name="Mondo S.J."/>
            <person name="Salamov A.A."/>
            <person name="Labutti K."/>
            <person name="Zhao Z."/>
            <person name="Chiniquy J."/>
            <person name="Barry K."/>
            <person name="Brewer H.M."/>
            <person name="Purvine S.O."/>
            <person name="Wright A.T."/>
            <person name="Boxma B."/>
            <person name="Van Alen T."/>
            <person name="Hackstein J.H."/>
            <person name="Baker S.E."/>
            <person name="Grigoriev I.V."/>
            <person name="O'Malley M.A."/>
        </authorList>
    </citation>
    <scope>NUCLEOTIDE SEQUENCE [LARGE SCALE GENOMIC DNA]</scope>
    <source>
        <strain evidence="2 3">G1</strain>
    </source>
</reference>
<keyword evidence="3" id="KW-1185">Reference proteome</keyword>
<proteinExistence type="predicted"/>